<feature type="repeat" description="TPR" evidence="3">
    <location>
        <begin position="1274"/>
        <end position="1307"/>
    </location>
</feature>
<protein>
    <submittedName>
        <fullName evidence="5">Tetratricopeptide repeat protein</fullName>
    </submittedName>
</protein>
<evidence type="ECO:0000256" key="1">
    <source>
        <dbReference type="ARBA" id="ARBA00022737"/>
    </source>
</evidence>
<evidence type="ECO:0000256" key="3">
    <source>
        <dbReference type="PROSITE-ProRule" id="PRU00339"/>
    </source>
</evidence>
<keyword evidence="1" id="KW-0677">Repeat</keyword>
<evidence type="ECO:0000259" key="4">
    <source>
        <dbReference type="Pfam" id="PF13529"/>
    </source>
</evidence>
<dbReference type="Proteomes" id="UP001320876">
    <property type="component" value="Unassembled WGS sequence"/>
</dbReference>
<organism evidence="5 6">
    <name type="scientific">Luteolibacter arcticus</name>
    <dbReference type="NCBI Taxonomy" id="1581411"/>
    <lineage>
        <taxon>Bacteria</taxon>
        <taxon>Pseudomonadati</taxon>
        <taxon>Verrucomicrobiota</taxon>
        <taxon>Verrucomicrobiia</taxon>
        <taxon>Verrucomicrobiales</taxon>
        <taxon>Verrucomicrobiaceae</taxon>
        <taxon>Luteolibacter</taxon>
    </lineage>
</organism>
<dbReference type="InterPro" id="IPR051012">
    <property type="entry name" value="CellSynth/LPSAsmb/PSIAsmb"/>
</dbReference>
<dbReference type="Gene3D" id="1.25.40.10">
    <property type="entry name" value="Tetratricopeptide repeat domain"/>
    <property type="match status" value="5"/>
</dbReference>
<proteinExistence type="predicted"/>
<feature type="domain" description="Peptidase C39-like" evidence="4">
    <location>
        <begin position="305"/>
        <end position="413"/>
    </location>
</feature>
<accession>A0ABT3GJW7</accession>
<reference evidence="5 6" key="1">
    <citation type="submission" date="2022-10" db="EMBL/GenBank/DDBJ databases">
        <title>Luteolibacter arcticus strain CCTCC AB 2014275, whole genome shotgun sequencing project.</title>
        <authorList>
            <person name="Zhao G."/>
            <person name="Shen L."/>
        </authorList>
    </citation>
    <scope>NUCLEOTIDE SEQUENCE [LARGE SCALE GENOMIC DNA]</scope>
    <source>
        <strain evidence="5 6">CCTCC AB 2014275</strain>
    </source>
</reference>
<dbReference type="Pfam" id="PF13432">
    <property type="entry name" value="TPR_16"/>
    <property type="match status" value="2"/>
</dbReference>
<dbReference type="InterPro" id="IPR011990">
    <property type="entry name" value="TPR-like_helical_dom_sf"/>
</dbReference>
<evidence type="ECO:0000313" key="6">
    <source>
        <dbReference type="Proteomes" id="UP001320876"/>
    </source>
</evidence>
<dbReference type="SUPFAM" id="SSF81901">
    <property type="entry name" value="HCP-like"/>
    <property type="match status" value="1"/>
</dbReference>
<dbReference type="SMART" id="SM00028">
    <property type="entry name" value="TPR"/>
    <property type="match status" value="10"/>
</dbReference>
<gene>
    <name evidence="5" type="ORF">OKA05_14590</name>
</gene>
<dbReference type="SUPFAM" id="SSF48452">
    <property type="entry name" value="TPR-like"/>
    <property type="match status" value="3"/>
</dbReference>
<dbReference type="PANTHER" id="PTHR45586">
    <property type="entry name" value="TPR REPEAT-CONTAINING PROTEIN PA4667"/>
    <property type="match status" value="1"/>
</dbReference>
<comment type="caution">
    <text evidence="5">The sequence shown here is derived from an EMBL/GenBank/DDBJ whole genome shotgun (WGS) entry which is preliminary data.</text>
</comment>
<dbReference type="PROSITE" id="PS50005">
    <property type="entry name" value="TPR"/>
    <property type="match status" value="1"/>
</dbReference>
<dbReference type="Gene3D" id="3.90.70.10">
    <property type="entry name" value="Cysteine proteinases"/>
    <property type="match status" value="1"/>
</dbReference>
<dbReference type="RefSeq" id="WP_264487900.1">
    <property type="nucleotide sequence ID" value="NZ_JAPDDT010000005.1"/>
</dbReference>
<keyword evidence="2 3" id="KW-0802">TPR repeat</keyword>
<dbReference type="InterPro" id="IPR039564">
    <property type="entry name" value="Peptidase_C39-like"/>
</dbReference>
<dbReference type="InterPro" id="IPR019734">
    <property type="entry name" value="TPR_rpt"/>
</dbReference>
<name>A0ABT3GJW7_9BACT</name>
<dbReference type="Pfam" id="PF13529">
    <property type="entry name" value="Peptidase_C39_2"/>
    <property type="match status" value="1"/>
</dbReference>
<evidence type="ECO:0000256" key="2">
    <source>
        <dbReference type="ARBA" id="ARBA00022803"/>
    </source>
</evidence>
<dbReference type="EMBL" id="JAPDDT010000005">
    <property type="protein sequence ID" value="MCW1923792.1"/>
    <property type="molecule type" value="Genomic_DNA"/>
</dbReference>
<dbReference type="PANTHER" id="PTHR45586:SF1">
    <property type="entry name" value="LIPOPOLYSACCHARIDE ASSEMBLY PROTEIN B"/>
    <property type="match status" value="1"/>
</dbReference>
<sequence>MSGVREMSMVTAGIKAAMEDGRMLDAWQVAQESGVALAAWPHGEARRQAAALATHLGDARLGQALDWLNWRAERSHPTWYFRALFPRTAWHTPQEMMAEIDGRLKGDMPDESRAELLAYQAWSLSALRDFTPAHAKITRALELDPEDSWLHVQRSGLLEAQDRYAEALEAAEHARQLKPRYRSSVLQCADLLIHMGRDDEALALLLETHRGAQQAAFALRMQTIHSERENHAEALWCLDEAERLSPLAGESWKKWAAGRRADFLYMAGDIDGCLELCDRKGEGFQKIIAKTLREPGARERKRVKLDVPFTRQHRMTCAPATLATLAAYWGKKHDHLEIADAICHEGTPWHKERVWAEGHGFIAREFRLTPETLRGLIDRGLPFTLTTQWTTGAHMQACIGYDDRTGVILLRDPTERHFGEMILKGLIKDHPIDGPRGMTLVPVEEAARLDGLLLPDEAAYEATHHLLIALDGHDRWKVDAALTTLRAVAPGSMLALQGEARVAAYLQDWPRELAATEALLERAPDHGHLLLRKSYLLACLGRRGEQRALLEKAVPKGDAVFASELGELLLQDARELPLAAHFLKRALRRQRSSGRCHESLARCRDKQHRHAESIDLRRAAASLSPDFEGYSRAYFDTCRVLKRTAEGLEFLRERVRIHGRKDAGPWITLASCLDATRNDREAAAVLEEARAARPDDGELLLEAGGMMAGWGGEFRERGLAWIEAARGKVPEARWLRKSGQIAGFTGDRRLAILRWRGLLAIQPLSVDAWRGLVRLTAEEEGETAAMALLDSALAKHPGQTGLWALAAEWRRGRPEAALQALDQLLERDPRDRWAWRERALRRLDVGRKDEALADVHEAGALDPRDPLSLGILATVQREFGRNDEARTALMEALRIDIDYTWAARELMELASDRAASLETLHFINAEMRRQVSNGEIVPDYQELAWRFVAPPVLLGDLQEFCRERPDLWQTWSARVEQALRMRFDGEAMAAATTLTENFSLLPRAWLDLAKVHHAAGRHAEEEKAIAVAVDLSPGWDEAARQHAEVLERLGRLAEAEAVLRRALLLEPLTGANYGCLADFLRRTGRRDEGLALLIKAAENCPFYSWGWDAQARWAKADGREEEVIARLQEASLRHGHRRSWWPVALSVWDELGRSEESIAAIRRGLELSPGDQGLRDQLAYQLCEQGKHDEAMAACAAIAGEAAPPRELEGRRAWILMRAGRPVEAIAAMQSLLEREPDYGWGSSELAGWLNRRADWPRLRDLARTWSRHAPRSTIALGFLGQAERELANDTAAMEAYGRALALDPEYLFAGRQLADMQMARGEFDQAAATIALLRHYVGGSKVTGDAIELTLKRGDLSGAFKEAESLLTDPEAGSDLFGWIGNLFQRAGREVAWGNWLGEQLKNGPVAAPGALVAFLQHLPPKKQWTESVRWITREPLGSESRIQAWRWLIGHAGKHRRHDLLQAWGRKDHRAELHGHGALWNAMGSALLEASMGNDGAEWLGDWQRREKDLEGHTLVNLAALYEACTGDIDTLLRQAVEVRRAGLARFPASHNAPALRAGLALGCALDGRIPEAKEALEQFEPSLTNDYYRHSAQLAEAIVATAEGRDGEAAELARTSLGFFTRYPDDFAMKRLREKGERVLASHQPWTKGKVGKLRKRWNLPVPSKAKASSNENSGLTWFGGVAVVVLVNFLIRTCSGE</sequence>
<evidence type="ECO:0000313" key="5">
    <source>
        <dbReference type="EMBL" id="MCW1923792.1"/>
    </source>
</evidence>
<keyword evidence="6" id="KW-1185">Reference proteome</keyword>